<dbReference type="Proteomes" id="UP000820818">
    <property type="component" value="Linkage Group LG3"/>
</dbReference>
<comment type="caution">
    <text evidence="2">The sequence shown here is derived from an EMBL/GenBank/DDBJ whole genome shotgun (WGS) entry which is preliminary data.</text>
</comment>
<feature type="compositionally biased region" description="Basic and acidic residues" evidence="1">
    <location>
        <begin position="415"/>
        <end position="429"/>
    </location>
</feature>
<reference evidence="2 3" key="1">
    <citation type="submission" date="2022-05" db="EMBL/GenBank/DDBJ databases">
        <title>A multi-omics perspective on studying reproductive biology in Daphnia sinensis.</title>
        <authorList>
            <person name="Jia J."/>
        </authorList>
    </citation>
    <scope>NUCLEOTIDE SEQUENCE [LARGE SCALE GENOMIC DNA]</scope>
    <source>
        <strain evidence="2 3">WSL</strain>
    </source>
</reference>
<organism evidence="2 3">
    <name type="scientific">Daphnia sinensis</name>
    <dbReference type="NCBI Taxonomy" id="1820382"/>
    <lineage>
        <taxon>Eukaryota</taxon>
        <taxon>Metazoa</taxon>
        <taxon>Ecdysozoa</taxon>
        <taxon>Arthropoda</taxon>
        <taxon>Crustacea</taxon>
        <taxon>Branchiopoda</taxon>
        <taxon>Diplostraca</taxon>
        <taxon>Cladocera</taxon>
        <taxon>Anomopoda</taxon>
        <taxon>Daphniidae</taxon>
        <taxon>Daphnia</taxon>
        <taxon>Daphnia similis group</taxon>
    </lineage>
</organism>
<name>A0AAD5LQB2_9CRUS</name>
<dbReference type="AlphaFoldDB" id="A0AAD5LQB2"/>
<protein>
    <submittedName>
        <fullName evidence="2">Uncharacterized protein</fullName>
    </submittedName>
</protein>
<sequence length="511" mass="58446">MDKFISFMTASNNLMNSNTKYPKLDKLTKSFSRLYNSDGMRAVLHFWNLWVNVWYIIDSLANIFRAYETRSLNAIDSNQPQPPNPLEDLQQSLDDANNNVAVVSDLIQQLTRIGEFDDGSNEQQDDDHESYVMQMAKRRLLQDVPRYKKDITGNHENHEKLEKDGNIYSVRQLINRRENKEQRLAVEKNLRLFYPVGDSSISADNRKDRGAIVDVIDHSTYITRTRRSKQIAVDKSRKRKPTRQKTLISSESALNATSKRSISIESGRSNFDVERSTNRSKHFNLQFNFAADRFIYFMAQANNVLNSNTNNVELNRFTRAFIDLFDSDGLIAFNTFYNLLASFLTIVDSVANLFRFNQARIRDEIQQQQAAGRPSPLMDLQSALNNTNVNVAVVAELISILQNGTAVSVESGNAKTDKDVHNHHAEHEKKNHHSHLSLEGKNHRVHTSPSPNQTSFSHQERNKGHPSNIPETFSPVGTKTHIHIESGGWIPITESSQPLVKTNRNFYYPIN</sequence>
<keyword evidence="3" id="KW-1185">Reference proteome</keyword>
<evidence type="ECO:0000313" key="2">
    <source>
        <dbReference type="EMBL" id="KAI9562008.1"/>
    </source>
</evidence>
<evidence type="ECO:0000313" key="3">
    <source>
        <dbReference type="Proteomes" id="UP000820818"/>
    </source>
</evidence>
<gene>
    <name evidence="2" type="ORF">GHT06_012972</name>
</gene>
<dbReference type="EMBL" id="WJBH02000003">
    <property type="protein sequence ID" value="KAI9562008.1"/>
    <property type="molecule type" value="Genomic_DNA"/>
</dbReference>
<feature type="region of interest" description="Disordered" evidence="1">
    <location>
        <begin position="411"/>
        <end position="475"/>
    </location>
</feature>
<proteinExistence type="predicted"/>
<feature type="compositionally biased region" description="Polar residues" evidence="1">
    <location>
        <begin position="447"/>
        <end position="457"/>
    </location>
</feature>
<accession>A0AAD5LQB2</accession>
<evidence type="ECO:0000256" key="1">
    <source>
        <dbReference type="SAM" id="MobiDB-lite"/>
    </source>
</evidence>
<feature type="region of interest" description="Disordered" evidence="1">
    <location>
        <begin position="227"/>
        <end position="247"/>
    </location>
</feature>